<gene>
    <name evidence="2" type="ORF">chiPu_0000621</name>
</gene>
<reference evidence="2 3" key="1">
    <citation type="journal article" date="2018" name="Nat. Ecol. Evol.">
        <title>Shark genomes provide insights into elasmobranch evolution and the origin of vertebrates.</title>
        <authorList>
            <person name="Hara Y"/>
            <person name="Yamaguchi K"/>
            <person name="Onimaru K"/>
            <person name="Kadota M"/>
            <person name="Koyanagi M"/>
            <person name="Keeley SD"/>
            <person name="Tatsumi K"/>
            <person name="Tanaka K"/>
            <person name="Motone F"/>
            <person name="Kageyama Y"/>
            <person name="Nozu R"/>
            <person name="Adachi N"/>
            <person name="Nishimura O"/>
            <person name="Nakagawa R"/>
            <person name="Tanegashima C"/>
            <person name="Kiyatake I"/>
            <person name="Matsumoto R"/>
            <person name="Murakumo K"/>
            <person name="Nishida K"/>
            <person name="Terakita A"/>
            <person name="Kuratani S"/>
            <person name="Sato K"/>
            <person name="Hyodo S Kuraku.S."/>
        </authorList>
    </citation>
    <scope>NUCLEOTIDE SEQUENCE [LARGE SCALE GENOMIC DNA]</scope>
</reference>
<evidence type="ECO:0000256" key="1">
    <source>
        <dbReference type="SAM" id="MobiDB-lite"/>
    </source>
</evidence>
<proteinExistence type="predicted"/>
<evidence type="ECO:0000313" key="3">
    <source>
        <dbReference type="Proteomes" id="UP000287033"/>
    </source>
</evidence>
<comment type="caution">
    <text evidence="2">The sequence shown here is derived from an EMBL/GenBank/DDBJ whole genome shotgun (WGS) entry which is preliminary data.</text>
</comment>
<feature type="region of interest" description="Disordered" evidence="1">
    <location>
        <begin position="21"/>
        <end position="66"/>
    </location>
</feature>
<evidence type="ECO:0000313" key="2">
    <source>
        <dbReference type="EMBL" id="GCC22236.1"/>
    </source>
</evidence>
<name>A0A401RVT6_CHIPU</name>
<organism evidence="2 3">
    <name type="scientific">Chiloscyllium punctatum</name>
    <name type="common">Brownbanded bambooshark</name>
    <name type="synonym">Hemiscyllium punctatum</name>
    <dbReference type="NCBI Taxonomy" id="137246"/>
    <lineage>
        <taxon>Eukaryota</taxon>
        <taxon>Metazoa</taxon>
        <taxon>Chordata</taxon>
        <taxon>Craniata</taxon>
        <taxon>Vertebrata</taxon>
        <taxon>Chondrichthyes</taxon>
        <taxon>Elasmobranchii</taxon>
        <taxon>Galeomorphii</taxon>
        <taxon>Galeoidea</taxon>
        <taxon>Orectolobiformes</taxon>
        <taxon>Hemiscylliidae</taxon>
        <taxon>Chiloscyllium</taxon>
    </lineage>
</organism>
<dbReference type="EMBL" id="BEZZ01000008">
    <property type="protein sequence ID" value="GCC22236.1"/>
    <property type="molecule type" value="Genomic_DNA"/>
</dbReference>
<keyword evidence="3" id="KW-1185">Reference proteome</keyword>
<dbReference type="AlphaFoldDB" id="A0A401RVT6"/>
<protein>
    <submittedName>
        <fullName evidence="2">Uncharacterized protein</fullName>
    </submittedName>
</protein>
<sequence>MGLVNGPGYGGEVGKYKEARAASYPDSAATLSPVRSTRCQRPPHRPCCRSLAGASSPNPGLSAIGATPAFSLNRASAPSGLARNTNRDDLSHRFFPTRCRSLLCRPIPQPLPQLQLPGPASDTTTNTT</sequence>
<accession>A0A401RVT6</accession>
<dbReference type="Proteomes" id="UP000287033">
    <property type="component" value="Unassembled WGS sequence"/>
</dbReference>